<proteinExistence type="predicted"/>
<sequence length="68" mass="7356">MRSEAAADSALGEAPVASPCRRRCCLNEADRCLGCGRLLAEILEWGNADDGRRRAIRALAEERLMAAP</sequence>
<dbReference type="AlphaFoldDB" id="A0A0D0L352"/>
<reference evidence="1 2" key="1">
    <citation type="submission" date="2014-12" db="EMBL/GenBank/DDBJ databases">
        <title>16Stimator: statistical estimation of ribosomal gene copy numbers from draft genome assemblies.</title>
        <authorList>
            <person name="Perisin M.A."/>
            <person name="Vetter M."/>
            <person name="Gilbert J.A."/>
            <person name="Bergelson J."/>
        </authorList>
    </citation>
    <scope>NUCLEOTIDE SEQUENCE [LARGE SCALE GENOMIC DNA]</scope>
    <source>
        <strain evidence="1 2">MEJ086</strain>
    </source>
</reference>
<dbReference type="Proteomes" id="UP000032068">
    <property type="component" value="Unassembled WGS sequence"/>
</dbReference>
<dbReference type="InterPro" id="IPR010710">
    <property type="entry name" value="DUF1289"/>
</dbReference>
<accession>A0A0D0L352</accession>
<dbReference type="EMBL" id="JXQW01000006">
    <property type="protein sequence ID" value="KIQ05244.1"/>
    <property type="molecule type" value="Genomic_DNA"/>
</dbReference>
<dbReference type="PANTHER" id="PTHR35175">
    <property type="entry name" value="DUF1289 DOMAIN-CONTAINING PROTEIN"/>
    <property type="match status" value="1"/>
</dbReference>
<evidence type="ECO:0000313" key="2">
    <source>
        <dbReference type="Proteomes" id="UP000032068"/>
    </source>
</evidence>
<organism evidence="1 2">
    <name type="scientific">Pseudomonas fulva</name>
    <dbReference type="NCBI Taxonomy" id="47880"/>
    <lineage>
        <taxon>Bacteria</taxon>
        <taxon>Pseudomonadati</taxon>
        <taxon>Pseudomonadota</taxon>
        <taxon>Gammaproteobacteria</taxon>
        <taxon>Pseudomonadales</taxon>
        <taxon>Pseudomonadaceae</taxon>
        <taxon>Pseudomonas</taxon>
    </lineage>
</organism>
<protein>
    <submittedName>
        <fullName evidence="1">Fe-S protein</fullName>
    </submittedName>
</protein>
<name>A0A0D0L352_9PSED</name>
<gene>
    <name evidence="1" type="ORF">RU08_03360</name>
</gene>
<evidence type="ECO:0000313" key="1">
    <source>
        <dbReference type="EMBL" id="KIQ05244.1"/>
    </source>
</evidence>
<dbReference type="Pfam" id="PF06945">
    <property type="entry name" value="DUF1289"/>
    <property type="match status" value="1"/>
</dbReference>
<comment type="caution">
    <text evidence="1">The sequence shown here is derived from an EMBL/GenBank/DDBJ whole genome shotgun (WGS) entry which is preliminary data.</text>
</comment>
<dbReference type="RefSeq" id="WP_042552391.1">
    <property type="nucleotide sequence ID" value="NZ_JXQW01000006.1"/>
</dbReference>
<dbReference type="OrthoDB" id="9811423at2"/>
<dbReference type="PANTHER" id="PTHR35175:SF2">
    <property type="entry name" value="DUF1289 DOMAIN-CONTAINING PROTEIN"/>
    <property type="match status" value="1"/>
</dbReference>